<gene>
    <name evidence="2" type="ORF">CR492_03305</name>
</gene>
<sequence length="158" mass="17698">MADIVARQRVYLDPNVFIRAFESPEVEAAPIRRMLEALRHDPKRAVTSELTLAEVLAPARTGPDLLIKRRFYLDLIVWSGFIDLLPVTRSILLETPDLRKVARHSLPDAIRVVSAIRAGCNFFMSNDKDMKANKIPHGMRALLPDSSGVVTILDALRA</sequence>
<dbReference type="RefSeq" id="WP_102842233.1">
    <property type="nucleotide sequence ID" value="NZ_PDZR01000001.1"/>
</dbReference>
<name>A0A2J7TMC6_METSI</name>
<evidence type="ECO:0000313" key="2">
    <source>
        <dbReference type="EMBL" id="PNG27926.1"/>
    </source>
</evidence>
<dbReference type="SUPFAM" id="SSF88723">
    <property type="entry name" value="PIN domain-like"/>
    <property type="match status" value="1"/>
</dbReference>
<reference evidence="2 3" key="1">
    <citation type="submission" date="2017-10" db="EMBL/GenBank/DDBJ databases">
        <title>Genome announcement of Methylocella silvestris TVC from permafrost.</title>
        <authorList>
            <person name="Wang J."/>
            <person name="Geng K."/>
            <person name="Ul-Haque F."/>
            <person name="Crombie A.T."/>
            <person name="Street L.E."/>
            <person name="Wookey P.A."/>
            <person name="Murrell J.C."/>
            <person name="Pratscher J."/>
        </authorList>
    </citation>
    <scope>NUCLEOTIDE SEQUENCE [LARGE SCALE GENOMIC DNA]</scope>
    <source>
        <strain evidence="2 3">TVC</strain>
    </source>
</reference>
<dbReference type="InterPro" id="IPR002716">
    <property type="entry name" value="PIN_dom"/>
</dbReference>
<organism evidence="2 3">
    <name type="scientific">Methylocella silvestris</name>
    <dbReference type="NCBI Taxonomy" id="199596"/>
    <lineage>
        <taxon>Bacteria</taxon>
        <taxon>Pseudomonadati</taxon>
        <taxon>Pseudomonadota</taxon>
        <taxon>Alphaproteobacteria</taxon>
        <taxon>Hyphomicrobiales</taxon>
        <taxon>Beijerinckiaceae</taxon>
        <taxon>Methylocella</taxon>
    </lineage>
</organism>
<feature type="domain" description="PIN" evidence="1">
    <location>
        <begin position="10"/>
        <end position="132"/>
    </location>
</feature>
<dbReference type="Proteomes" id="UP000236286">
    <property type="component" value="Unassembled WGS sequence"/>
</dbReference>
<dbReference type="AlphaFoldDB" id="A0A2J7TMC6"/>
<protein>
    <recommendedName>
        <fullName evidence="1">PIN domain-containing protein</fullName>
    </recommendedName>
</protein>
<dbReference type="EMBL" id="PDZR01000001">
    <property type="protein sequence ID" value="PNG27926.1"/>
    <property type="molecule type" value="Genomic_DNA"/>
</dbReference>
<evidence type="ECO:0000313" key="3">
    <source>
        <dbReference type="Proteomes" id="UP000236286"/>
    </source>
</evidence>
<dbReference type="CDD" id="cd09854">
    <property type="entry name" value="PIN_VapC-like"/>
    <property type="match status" value="1"/>
</dbReference>
<dbReference type="Gene3D" id="3.40.50.1010">
    <property type="entry name" value="5'-nuclease"/>
    <property type="match status" value="1"/>
</dbReference>
<dbReference type="InterPro" id="IPR029060">
    <property type="entry name" value="PIN-like_dom_sf"/>
</dbReference>
<dbReference type="Pfam" id="PF01850">
    <property type="entry name" value="PIN"/>
    <property type="match status" value="1"/>
</dbReference>
<dbReference type="OrthoDB" id="574461at2"/>
<evidence type="ECO:0000259" key="1">
    <source>
        <dbReference type="Pfam" id="PF01850"/>
    </source>
</evidence>
<proteinExistence type="predicted"/>
<comment type="caution">
    <text evidence="2">The sequence shown here is derived from an EMBL/GenBank/DDBJ whole genome shotgun (WGS) entry which is preliminary data.</text>
</comment>
<accession>A0A2J7TMC6</accession>